<organism evidence="1 2">
    <name type="scientific">Cryptotermes secundus</name>
    <dbReference type="NCBI Taxonomy" id="105785"/>
    <lineage>
        <taxon>Eukaryota</taxon>
        <taxon>Metazoa</taxon>
        <taxon>Ecdysozoa</taxon>
        <taxon>Arthropoda</taxon>
        <taxon>Hexapoda</taxon>
        <taxon>Insecta</taxon>
        <taxon>Pterygota</taxon>
        <taxon>Neoptera</taxon>
        <taxon>Polyneoptera</taxon>
        <taxon>Dictyoptera</taxon>
        <taxon>Blattodea</taxon>
        <taxon>Blattoidea</taxon>
        <taxon>Termitoidae</taxon>
        <taxon>Kalotermitidae</taxon>
        <taxon>Cryptotermitinae</taxon>
        <taxon>Cryptotermes</taxon>
    </lineage>
</organism>
<proteinExistence type="predicted"/>
<gene>
    <name evidence="1" type="ORF">B7P43_G09558</name>
</gene>
<dbReference type="EMBL" id="NEVH01016951">
    <property type="protein sequence ID" value="PNF24932.1"/>
    <property type="molecule type" value="Genomic_DNA"/>
</dbReference>
<sequence>ASFVARKISRRYSISCQVRASIPTSTVAIASLNLVFRKKSSGVMSGDLGGQEIGPPRSIHLPGKCLSKTSRTMVLQ</sequence>
<evidence type="ECO:0000313" key="1">
    <source>
        <dbReference type="EMBL" id="PNF24932.1"/>
    </source>
</evidence>
<name>A0A2J7Q8M9_9NEOP</name>
<comment type="caution">
    <text evidence="1">The sequence shown here is derived from an EMBL/GenBank/DDBJ whole genome shotgun (WGS) entry which is preliminary data.</text>
</comment>
<accession>A0A2J7Q8M9</accession>
<dbReference type="AlphaFoldDB" id="A0A2J7Q8M9"/>
<keyword evidence="2" id="KW-1185">Reference proteome</keyword>
<dbReference type="Proteomes" id="UP000235965">
    <property type="component" value="Unassembled WGS sequence"/>
</dbReference>
<feature type="non-terminal residue" evidence="1">
    <location>
        <position position="1"/>
    </location>
</feature>
<dbReference type="InParanoid" id="A0A2J7Q8M9"/>
<evidence type="ECO:0000313" key="2">
    <source>
        <dbReference type="Proteomes" id="UP000235965"/>
    </source>
</evidence>
<protein>
    <submittedName>
        <fullName evidence="1">Uncharacterized protein</fullName>
    </submittedName>
</protein>
<reference evidence="1 2" key="1">
    <citation type="submission" date="2017-12" db="EMBL/GenBank/DDBJ databases">
        <title>Hemimetabolous genomes reveal molecular basis of termite eusociality.</title>
        <authorList>
            <person name="Harrison M.C."/>
            <person name="Jongepier E."/>
            <person name="Robertson H.M."/>
            <person name="Arning N."/>
            <person name="Bitard-Feildel T."/>
            <person name="Chao H."/>
            <person name="Childers C.P."/>
            <person name="Dinh H."/>
            <person name="Doddapaneni H."/>
            <person name="Dugan S."/>
            <person name="Gowin J."/>
            <person name="Greiner C."/>
            <person name="Han Y."/>
            <person name="Hu H."/>
            <person name="Hughes D.S.T."/>
            <person name="Huylmans A.-K."/>
            <person name="Kemena C."/>
            <person name="Kremer L.P.M."/>
            <person name="Lee S.L."/>
            <person name="Lopez-Ezquerra A."/>
            <person name="Mallet L."/>
            <person name="Monroy-Kuhn J.M."/>
            <person name="Moser A."/>
            <person name="Murali S.C."/>
            <person name="Muzny D.M."/>
            <person name="Otani S."/>
            <person name="Piulachs M.-D."/>
            <person name="Poelchau M."/>
            <person name="Qu J."/>
            <person name="Schaub F."/>
            <person name="Wada-Katsumata A."/>
            <person name="Worley K.C."/>
            <person name="Xie Q."/>
            <person name="Ylla G."/>
            <person name="Poulsen M."/>
            <person name="Gibbs R.A."/>
            <person name="Schal C."/>
            <person name="Richards S."/>
            <person name="Belles X."/>
            <person name="Korb J."/>
            <person name="Bornberg-Bauer E."/>
        </authorList>
    </citation>
    <scope>NUCLEOTIDE SEQUENCE [LARGE SCALE GENOMIC DNA]</scope>
    <source>
        <tissue evidence="1">Whole body</tissue>
    </source>
</reference>